<dbReference type="EMBL" id="ML976978">
    <property type="protein sequence ID" value="KAF1963074.1"/>
    <property type="molecule type" value="Genomic_DNA"/>
</dbReference>
<evidence type="ECO:0000313" key="1">
    <source>
        <dbReference type="EMBL" id="KAF1963074.1"/>
    </source>
</evidence>
<name>A0A6A5UEE3_9PLEO</name>
<protein>
    <submittedName>
        <fullName evidence="1">Uncharacterized protein</fullName>
    </submittedName>
</protein>
<gene>
    <name evidence="1" type="ORF">CC80DRAFT_104856</name>
</gene>
<accession>A0A6A5UEE3</accession>
<dbReference type="Proteomes" id="UP000800035">
    <property type="component" value="Unassembled WGS sequence"/>
</dbReference>
<dbReference type="AlphaFoldDB" id="A0A6A5UEE3"/>
<evidence type="ECO:0000313" key="2">
    <source>
        <dbReference type="Proteomes" id="UP000800035"/>
    </source>
</evidence>
<reference evidence="1" key="1">
    <citation type="journal article" date="2020" name="Stud. Mycol.">
        <title>101 Dothideomycetes genomes: a test case for predicting lifestyles and emergence of pathogens.</title>
        <authorList>
            <person name="Haridas S."/>
            <person name="Albert R."/>
            <person name="Binder M."/>
            <person name="Bloem J."/>
            <person name="Labutti K."/>
            <person name="Salamov A."/>
            <person name="Andreopoulos B."/>
            <person name="Baker S."/>
            <person name="Barry K."/>
            <person name="Bills G."/>
            <person name="Bluhm B."/>
            <person name="Cannon C."/>
            <person name="Castanera R."/>
            <person name="Culley D."/>
            <person name="Daum C."/>
            <person name="Ezra D."/>
            <person name="Gonzalez J."/>
            <person name="Henrissat B."/>
            <person name="Kuo A."/>
            <person name="Liang C."/>
            <person name="Lipzen A."/>
            <person name="Lutzoni F."/>
            <person name="Magnuson J."/>
            <person name="Mondo S."/>
            <person name="Nolan M."/>
            <person name="Ohm R."/>
            <person name="Pangilinan J."/>
            <person name="Park H.-J."/>
            <person name="Ramirez L."/>
            <person name="Alfaro M."/>
            <person name="Sun H."/>
            <person name="Tritt A."/>
            <person name="Yoshinaga Y."/>
            <person name="Zwiers L.-H."/>
            <person name="Turgeon B."/>
            <person name="Goodwin S."/>
            <person name="Spatafora J."/>
            <person name="Crous P."/>
            <person name="Grigoriev I."/>
        </authorList>
    </citation>
    <scope>NUCLEOTIDE SEQUENCE</scope>
    <source>
        <strain evidence="1">CBS 675.92</strain>
    </source>
</reference>
<proteinExistence type="predicted"/>
<organism evidence="1 2">
    <name type="scientific">Byssothecium circinans</name>
    <dbReference type="NCBI Taxonomy" id="147558"/>
    <lineage>
        <taxon>Eukaryota</taxon>
        <taxon>Fungi</taxon>
        <taxon>Dikarya</taxon>
        <taxon>Ascomycota</taxon>
        <taxon>Pezizomycotina</taxon>
        <taxon>Dothideomycetes</taxon>
        <taxon>Pleosporomycetidae</taxon>
        <taxon>Pleosporales</taxon>
        <taxon>Massarineae</taxon>
        <taxon>Massarinaceae</taxon>
        <taxon>Byssothecium</taxon>
    </lineage>
</organism>
<sequence>MHLSCPRRISSRFQLQAAVLCDFVHEFPLAGSIGAFNFHFHFHFCMQLHVGLYVQTKAPALSVPHQPKTCIIDSADKELVGYKFTSLSTTQAPASNASKLPPYRGRSISHVLGPRHHLCMRDSLHVDLSTHIDRFPGLSPMHSKEPPTAR</sequence>
<keyword evidence="2" id="KW-1185">Reference proteome</keyword>